<name>A0A0D2NZM9_HYPSF</name>
<evidence type="ECO:0000313" key="1">
    <source>
        <dbReference type="EMBL" id="KJA13885.1"/>
    </source>
</evidence>
<evidence type="ECO:0000313" key="2">
    <source>
        <dbReference type="Proteomes" id="UP000054270"/>
    </source>
</evidence>
<dbReference type="AlphaFoldDB" id="A0A0D2NZM9"/>
<organism evidence="1 2">
    <name type="scientific">Hypholoma sublateritium (strain FD-334 SS-4)</name>
    <dbReference type="NCBI Taxonomy" id="945553"/>
    <lineage>
        <taxon>Eukaryota</taxon>
        <taxon>Fungi</taxon>
        <taxon>Dikarya</taxon>
        <taxon>Basidiomycota</taxon>
        <taxon>Agaricomycotina</taxon>
        <taxon>Agaricomycetes</taxon>
        <taxon>Agaricomycetidae</taxon>
        <taxon>Agaricales</taxon>
        <taxon>Agaricineae</taxon>
        <taxon>Strophariaceae</taxon>
        <taxon>Hypholoma</taxon>
    </lineage>
</organism>
<proteinExistence type="predicted"/>
<gene>
    <name evidence="1" type="ORF">HYPSUDRAFT_483740</name>
</gene>
<reference evidence="2" key="1">
    <citation type="submission" date="2014-04" db="EMBL/GenBank/DDBJ databases">
        <title>Evolutionary Origins and Diversification of the Mycorrhizal Mutualists.</title>
        <authorList>
            <consortium name="DOE Joint Genome Institute"/>
            <consortium name="Mycorrhizal Genomics Consortium"/>
            <person name="Kohler A."/>
            <person name="Kuo A."/>
            <person name="Nagy L.G."/>
            <person name="Floudas D."/>
            <person name="Copeland A."/>
            <person name="Barry K.W."/>
            <person name="Cichocki N."/>
            <person name="Veneault-Fourrey C."/>
            <person name="LaButti K."/>
            <person name="Lindquist E.A."/>
            <person name="Lipzen A."/>
            <person name="Lundell T."/>
            <person name="Morin E."/>
            <person name="Murat C."/>
            <person name="Riley R."/>
            <person name="Ohm R."/>
            <person name="Sun H."/>
            <person name="Tunlid A."/>
            <person name="Henrissat B."/>
            <person name="Grigoriev I.V."/>
            <person name="Hibbett D.S."/>
            <person name="Martin F."/>
        </authorList>
    </citation>
    <scope>NUCLEOTIDE SEQUENCE [LARGE SCALE GENOMIC DNA]</scope>
    <source>
        <strain evidence="2">FD-334 SS-4</strain>
    </source>
</reference>
<sequence>MFLLAETLRSVMTQQATAKSAYDTADPCMNGPPLFAYHAAIAANAASTLARSATAPSTMGAMSSGALQTPDCPRVRSAAADAPVHKQLQHSGCHPRTVCRQRRRPSRCSAGHPHSASNRLGTRTWIRRLACCAVESASRSPTCEAAGYLQSHISLSGLRPRHCAHSVNTVLPVFLAASAQRWP</sequence>
<dbReference type="EMBL" id="KN817707">
    <property type="protein sequence ID" value="KJA13885.1"/>
    <property type="molecule type" value="Genomic_DNA"/>
</dbReference>
<protein>
    <submittedName>
        <fullName evidence="1">Uncharacterized protein</fullName>
    </submittedName>
</protein>
<keyword evidence="2" id="KW-1185">Reference proteome</keyword>
<dbReference type="Proteomes" id="UP000054270">
    <property type="component" value="Unassembled WGS sequence"/>
</dbReference>
<accession>A0A0D2NZM9</accession>